<evidence type="ECO:0000313" key="8">
    <source>
        <dbReference type="Proteomes" id="UP000053201"/>
    </source>
</evidence>
<dbReference type="AlphaFoldDB" id="A0A0L0HBQ9"/>
<evidence type="ECO:0000256" key="1">
    <source>
        <dbReference type="ARBA" id="ARBA00006335"/>
    </source>
</evidence>
<feature type="region of interest" description="Disordered" evidence="4">
    <location>
        <begin position="1"/>
        <end position="32"/>
    </location>
</feature>
<dbReference type="GO" id="GO:0005737">
    <property type="term" value="C:cytoplasm"/>
    <property type="evidence" value="ECO:0007669"/>
    <property type="project" value="TreeGrafter"/>
</dbReference>
<feature type="transmembrane region" description="Helical" evidence="5">
    <location>
        <begin position="52"/>
        <end position="75"/>
    </location>
</feature>
<dbReference type="Proteomes" id="UP000053201">
    <property type="component" value="Unassembled WGS sequence"/>
</dbReference>
<feature type="compositionally biased region" description="Basic and acidic residues" evidence="4">
    <location>
        <begin position="12"/>
        <end position="32"/>
    </location>
</feature>
<accession>A0A0L0HBQ9</accession>
<reference evidence="7 8" key="1">
    <citation type="submission" date="2009-08" db="EMBL/GenBank/DDBJ databases">
        <title>The Genome Sequence of Spizellomyces punctatus strain DAOM BR117.</title>
        <authorList>
            <consortium name="The Broad Institute Genome Sequencing Platform"/>
            <person name="Russ C."/>
            <person name="Cuomo C."/>
            <person name="Shea T."/>
            <person name="Young S.K."/>
            <person name="Zeng Q."/>
            <person name="Koehrsen M."/>
            <person name="Haas B."/>
            <person name="Borodovsky M."/>
            <person name="Guigo R."/>
            <person name="Alvarado L."/>
            <person name="Berlin A."/>
            <person name="Bochicchio J."/>
            <person name="Borenstein D."/>
            <person name="Chapman S."/>
            <person name="Chen Z."/>
            <person name="Engels R."/>
            <person name="Freedman E."/>
            <person name="Gellesch M."/>
            <person name="Goldberg J."/>
            <person name="Griggs A."/>
            <person name="Gujja S."/>
            <person name="Heiman D."/>
            <person name="Hepburn T."/>
            <person name="Howarth C."/>
            <person name="Jen D."/>
            <person name="Larson L."/>
            <person name="Lewis B."/>
            <person name="Mehta T."/>
            <person name="Park D."/>
            <person name="Pearson M."/>
            <person name="Roberts A."/>
            <person name="Saif S."/>
            <person name="Shenoy N."/>
            <person name="Sisk P."/>
            <person name="Stolte C."/>
            <person name="Sykes S."/>
            <person name="Thomson T."/>
            <person name="Walk T."/>
            <person name="White J."/>
            <person name="Yandava C."/>
            <person name="Burger G."/>
            <person name="Gray M.W."/>
            <person name="Holland P.W.H."/>
            <person name="King N."/>
            <person name="Lang F.B.F."/>
            <person name="Roger A.J."/>
            <person name="Ruiz-Trillo I."/>
            <person name="Lander E."/>
            <person name="Nusbaum C."/>
        </authorList>
    </citation>
    <scope>NUCLEOTIDE SEQUENCE [LARGE SCALE GENOMIC DNA]</scope>
    <source>
        <strain evidence="7 8">DAOM BR117</strain>
    </source>
</reference>
<dbReference type="InterPro" id="IPR005135">
    <property type="entry name" value="Endo/exonuclease/phosphatase"/>
</dbReference>
<dbReference type="GeneID" id="27689865"/>
<dbReference type="PANTHER" id="PTHR16320:SF1">
    <property type="entry name" value="SPHINGOMYELINASE DDB_G0288017"/>
    <property type="match status" value="1"/>
</dbReference>
<feature type="domain" description="Endonuclease/exonuclease/phosphatase" evidence="6">
    <location>
        <begin position="130"/>
        <end position="368"/>
    </location>
</feature>
<keyword evidence="5" id="KW-1133">Transmembrane helix</keyword>
<evidence type="ECO:0000256" key="2">
    <source>
        <dbReference type="ARBA" id="ARBA00012369"/>
    </source>
</evidence>
<comment type="similarity">
    <text evidence="1">Belongs to the neutral sphingomyelinase family.</text>
</comment>
<evidence type="ECO:0000256" key="5">
    <source>
        <dbReference type="SAM" id="Phobius"/>
    </source>
</evidence>
<dbReference type="Gene3D" id="3.60.10.10">
    <property type="entry name" value="Endonuclease/exonuclease/phosphatase"/>
    <property type="match status" value="1"/>
</dbReference>
<evidence type="ECO:0000313" key="7">
    <source>
        <dbReference type="EMBL" id="KNC98168.1"/>
    </source>
</evidence>
<keyword evidence="3" id="KW-0378">Hydrolase</keyword>
<keyword evidence="8" id="KW-1185">Reference proteome</keyword>
<dbReference type="CDD" id="cd09078">
    <property type="entry name" value="nSMase"/>
    <property type="match status" value="1"/>
</dbReference>
<dbReference type="EC" id="3.1.4.12" evidence="2"/>
<dbReference type="InterPro" id="IPR036691">
    <property type="entry name" value="Endo/exonu/phosph_ase_sf"/>
</dbReference>
<evidence type="ECO:0000259" key="6">
    <source>
        <dbReference type="Pfam" id="PF03372"/>
    </source>
</evidence>
<dbReference type="InterPro" id="IPR038772">
    <property type="entry name" value="Sph/SMPD2-like"/>
</dbReference>
<dbReference type="EMBL" id="KQ257461">
    <property type="protein sequence ID" value="KNC98168.1"/>
    <property type="molecule type" value="Genomic_DNA"/>
</dbReference>
<dbReference type="OMA" id="ICGDFSI"/>
<keyword evidence="5" id="KW-0472">Membrane</keyword>
<name>A0A0L0HBQ9_SPIPD</name>
<dbReference type="InParanoid" id="A0A0L0HBQ9"/>
<dbReference type="OrthoDB" id="40902at2759"/>
<organism evidence="7 8">
    <name type="scientific">Spizellomyces punctatus (strain DAOM BR117)</name>
    <dbReference type="NCBI Taxonomy" id="645134"/>
    <lineage>
        <taxon>Eukaryota</taxon>
        <taxon>Fungi</taxon>
        <taxon>Fungi incertae sedis</taxon>
        <taxon>Chytridiomycota</taxon>
        <taxon>Chytridiomycota incertae sedis</taxon>
        <taxon>Chytridiomycetes</taxon>
        <taxon>Spizellomycetales</taxon>
        <taxon>Spizellomycetaceae</taxon>
        <taxon>Spizellomyces</taxon>
    </lineage>
</organism>
<dbReference type="PANTHER" id="PTHR16320">
    <property type="entry name" value="SPHINGOMYELINASE FAMILY MEMBER"/>
    <property type="match status" value="1"/>
</dbReference>
<sequence length="419" mass="47386">MDGNMDAVDAPLHQDEREPLLGRSEDVEDGHGGRADEGWFRRLRSNHSTKRVLGKLGLYLFGFLVVLLGLFALLARPLFARTPPLATPDTPPPSFPSTGIRMLAYNFYLRPPPIESIGRDYKEDRLNLFIETAINEFDIMALSETFGTFNSRRERLVDAAAERGLRYWAHGNERNWWKGTFVDSGLLVLSRFPIIKTETILYQGAYGPDRYAAKGVLYTQILLDDTPDRKTRLHLFTSHLQASYLPDDPDDGDDLTGPASSIRYDQFIQMRSFIDSVLEASAYDPVNDAVVLAGDFNVPGARFGGEPQRDGKEYLRMLQTLTSRDAEVLDALREATGQQPQTWKPWKQCLKGTEDDHKQAGKRLDYILQWRPRDAHHGHVSVSVNETGLRPFRVQDRPFNQLSDHTGVTSILRLAPSNT</sequence>
<keyword evidence="5" id="KW-0812">Transmembrane</keyword>
<dbReference type="SUPFAM" id="SSF56219">
    <property type="entry name" value="DNase I-like"/>
    <property type="match status" value="1"/>
</dbReference>
<dbReference type="GO" id="GO:0004767">
    <property type="term" value="F:sphingomyelin phosphodiesterase activity"/>
    <property type="evidence" value="ECO:0007669"/>
    <property type="project" value="UniProtKB-EC"/>
</dbReference>
<evidence type="ECO:0000256" key="4">
    <source>
        <dbReference type="SAM" id="MobiDB-lite"/>
    </source>
</evidence>
<dbReference type="InterPro" id="IPR017766">
    <property type="entry name" value="Sphingomyelinase/PLipase_C"/>
</dbReference>
<dbReference type="Pfam" id="PF03372">
    <property type="entry name" value="Exo_endo_phos"/>
    <property type="match status" value="1"/>
</dbReference>
<dbReference type="eggNOG" id="ENOG502RV48">
    <property type="taxonomic scope" value="Eukaryota"/>
</dbReference>
<evidence type="ECO:0000256" key="3">
    <source>
        <dbReference type="ARBA" id="ARBA00022801"/>
    </source>
</evidence>
<proteinExistence type="inferred from homology"/>
<dbReference type="VEuPathDB" id="FungiDB:SPPG_06573"/>
<protein>
    <recommendedName>
        <fullName evidence="2">sphingomyelin phosphodiesterase</fullName>
        <ecNumber evidence="2">3.1.4.12</ecNumber>
    </recommendedName>
</protein>
<gene>
    <name evidence="7" type="ORF">SPPG_06573</name>
</gene>
<dbReference type="GO" id="GO:0005576">
    <property type="term" value="C:extracellular region"/>
    <property type="evidence" value="ECO:0007669"/>
    <property type="project" value="InterPro"/>
</dbReference>
<dbReference type="RefSeq" id="XP_016606208.1">
    <property type="nucleotide sequence ID" value="XM_016754773.1"/>
</dbReference>